<evidence type="ECO:0000313" key="3">
    <source>
        <dbReference type="EMBL" id="HIV01496.1"/>
    </source>
</evidence>
<dbReference type="Pfam" id="PF13349">
    <property type="entry name" value="DUF4097"/>
    <property type="match status" value="1"/>
</dbReference>
<keyword evidence="1" id="KW-1133">Transmembrane helix</keyword>
<dbReference type="EMBL" id="DVOJ01000010">
    <property type="protein sequence ID" value="HIV01496.1"/>
    <property type="molecule type" value="Genomic_DNA"/>
</dbReference>
<reference evidence="3" key="1">
    <citation type="submission" date="2020-10" db="EMBL/GenBank/DDBJ databases">
        <authorList>
            <person name="Gilroy R."/>
        </authorList>
    </citation>
    <scope>NUCLEOTIDE SEQUENCE</scope>
    <source>
        <strain evidence="3">CHK186-9395</strain>
    </source>
</reference>
<dbReference type="InterPro" id="IPR025164">
    <property type="entry name" value="Toastrack_DUF4097"/>
</dbReference>
<feature type="domain" description="DUF4097" evidence="2">
    <location>
        <begin position="87"/>
        <end position="410"/>
    </location>
</feature>
<organism evidence="3 4">
    <name type="scientific">Candidatus Caccopulliclostridium gallistercoris</name>
    <dbReference type="NCBI Taxonomy" id="2840719"/>
    <lineage>
        <taxon>Bacteria</taxon>
        <taxon>Bacillati</taxon>
        <taxon>Bacillota</taxon>
        <taxon>Clostridia</taxon>
        <taxon>Candidatus Caccopulliclostridium</taxon>
    </lineage>
</organism>
<dbReference type="AlphaFoldDB" id="A0A9D1SZ87"/>
<proteinExistence type="predicted"/>
<name>A0A9D1SZ87_9FIRM</name>
<evidence type="ECO:0000313" key="4">
    <source>
        <dbReference type="Proteomes" id="UP000886861"/>
    </source>
</evidence>
<evidence type="ECO:0000259" key="2">
    <source>
        <dbReference type="Pfam" id="PF13349"/>
    </source>
</evidence>
<keyword evidence="1" id="KW-0812">Transmembrane</keyword>
<dbReference type="Proteomes" id="UP000886861">
    <property type="component" value="Unassembled WGS sequence"/>
</dbReference>
<comment type="caution">
    <text evidence="3">The sequence shown here is derived from an EMBL/GenBank/DDBJ whole genome shotgun (WGS) entry which is preliminary data.</text>
</comment>
<sequence>MKVKGGFLMYLFIFLGLILGACLIIVAIMLFSPGTSIFGLEWVGENSTGTYATYDGYFKEISAYDTVTINALKHDANGNTIGYGYYDVDIRRADRDAVNSNVVVENKIQGLAKTADKTEFSIKFEESEDGKALTINVVQINTWLASTGASKITLNIPDELNTSNVTFIVNTGSGSVDFGGDIGRDSEAFALESKALTATTESGSITLKELTTASNAINLKTTSGAINLHAESLTTREMSIESASGHINLPATINANTLTLATDKGIIDGGNINANLTLNTQMGVVRLGNINGNVIGTERLDGTDVKLGTISGELGIPSARNVNLEALNVGGFVNIVTEGGRIYIGSIDTGLNSRTNITTTSGEIKVYVEQDNNQIINLTTKSGKITAFVASSSGNKNFTTENGRIEVTLSQSTSLDLISETKGKIVLNWDETNVSNNILYREIRGTDAFTGAIMKLKSNTGNMEFNRILNPEFN</sequence>
<feature type="transmembrane region" description="Helical" evidence="1">
    <location>
        <begin position="7"/>
        <end position="31"/>
    </location>
</feature>
<dbReference type="PROSITE" id="PS51257">
    <property type="entry name" value="PROKAR_LIPOPROTEIN"/>
    <property type="match status" value="1"/>
</dbReference>
<evidence type="ECO:0000256" key="1">
    <source>
        <dbReference type="SAM" id="Phobius"/>
    </source>
</evidence>
<protein>
    <submittedName>
        <fullName evidence="3">DUF4097 family beta strand repeat protein</fullName>
    </submittedName>
</protein>
<gene>
    <name evidence="3" type="ORF">IAA62_02965</name>
</gene>
<accession>A0A9D1SZ87</accession>
<keyword evidence="1" id="KW-0472">Membrane</keyword>
<reference evidence="3" key="2">
    <citation type="journal article" date="2021" name="PeerJ">
        <title>Extensive microbial diversity within the chicken gut microbiome revealed by metagenomics and culture.</title>
        <authorList>
            <person name="Gilroy R."/>
            <person name="Ravi A."/>
            <person name="Getino M."/>
            <person name="Pursley I."/>
            <person name="Horton D.L."/>
            <person name="Alikhan N.F."/>
            <person name="Baker D."/>
            <person name="Gharbi K."/>
            <person name="Hall N."/>
            <person name="Watson M."/>
            <person name="Adriaenssens E.M."/>
            <person name="Foster-Nyarko E."/>
            <person name="Jarju S."/>
            <person name="Secka A."/>
            <person name="Antonio M."/>
            <person name="Oren A."/>
            <person name="Chaudhuri R.R."/>
            <person name="La Ragione R."/>
            <person name="Hildebrand F."/>
            <person name="Pallen M.J."/>
        </authorList>
    </citation>
    <scope>NUCLEOTIDE SEQUENCE</scope>
    <source>
        <strain evidence="3">CHK186-9395</strain>
    </source>
</reference>